<dbReference type="PIRSF" id="PIRSF002070">
    <property type="entry name" value="SSB"/>
    <property type="match status" value="1"/>
</dbReference>
<keyword evidence="1 2" id="KW-0238">DNA-binding</keyword>
<dbReference type="AlphaFoldDB" id="A0A644UN46"/>
<dbReference type="GO" id="GO:0003697">
    <property type="term" value="F:single-stranded DNA binding"/>
    <property type="evidence" value="ECO:0007669"/>
    <property type="project" value="InterPro"/>
</dbReference>
<dbReference type="HAMAP" id="MF_00984">
    <property type="entry name" value="SSB"/>
    <property type="match status" value="1"/>
</dbReference>
<dbReference type="Pfam" id="PF00436">
    <property type="entry name" value="SSB"/>
    <property type="match status" value="1"/>
</dbReference>
<dbReference type="NCBIfam" id="TIGR00621">
    <property type="entry name" value="ssb"/>
    <property type="match status" value="1"/>
</dbReference>
<organism evidence="2">
    <name type="scientific">bioreactor metagenome</name>
    <dbReference type="NCBI Taxonomy" id="1076179"/>
    <lineage>
        <taxon>unclassified sequences</taxon>
        <taxon>metagenomes</taxon>
        <taxon>ecological metagenomes</taxon>
    </lineage>
</organism>
<dbReference type="GO" id="GO:0006260">
    <property type="term" value="P:DNA replication"/>
    <property type="evidence" value="ECO:0007669"/>
    <property type="project" value="InterPro"/>
</dbReference>
<dbReference type="InterPro" id="IPR000424">
    <property type="entry name" value="Primosome_PriB/ssb"/>
</dbReference>
<name>A0A644UN46_9ZZZZ</name>
<dbReference type="PANTHER" id="PTHR10302:SF27">
    <property type="entry name" value="SINGLE-STRANDED DNA-BINDING PROTEIN"/>
    <property type="match status" value="1"/>
</dbReference>
<evidence type="ECO:0000256" key="1">
    <source>
        <dbReference type="ARBA" id="ARBA00023125"/>
    </source>
</evidence>
<protein>
    <submittedName>
        <fullName evidence="2">Single-stranded DNA-binding protein</fullName>
    </submittedName>
</protein>
<dbReference type="EMBL" id="VSSQ01000135">
    <property type="protein sequence ID" value="MPL80265.1"/>
    <property type="molecule type" value="Genomic_DNA"/>
</dbReference>
<sequence>MNKIILMGRLTRDPEVRVTPSEKTVCTFTLAVDRQFANQSGEREADFINIVVWGKAAELCGNSLAKGQRLLVEGRLQIRNYVAKDGNKRYVTEVIANSVEFVERKNIGSVGSNADGGQEHTASKSGMDGFGKAVAFDEEIPF</sequence>
<dbReference type="SUPFAM" id="SSF50249">
    <property type="entry name" value="Nucleic acid-binding proteins"/>
    <property type="match status" value="1"/>
</dbReference>
<dbReference type="Gene3D" id="2.40.50.140">
    <property type="entry name" value="Nucleic acid-binding proteins"/>
    <property type="match status" value="1"/>
</dbReference>
<evidence type="ECO:0000313" key="2">
    <source>
        <dbReference type="EMBL" id="MPL80265.1"/>
    </source>
</evidence>
<comment type="caution">
    <text evidence="2">The sequence shown here is derived from an EMBL/GenBank/DDBJ whole genome shotgun (WGS) entry which is preliminary data.</text>
</comment>
<reference evidence="2" key="1">
    <citation type="submission" date="2019-08" db="EMBL/GenBank/DDBJ databases">
        <authorList>
            <person name="Kucharzyk K."/>
            <person name="Murdoch R.W."/>
            <person name="Higgins S."/>
            <person name="Loffler F."/>
        </authorList>
    </citation>
    <scope>NUCLEOTIDE SEQUENCE</scope>
</reference>
<dbReference type="InterPro" id="IPR011344">
    <property type="entry name" value="ssDNA-bd"/>
</dbReference>
<gene>
    <name evidence="2" type="ORF">SDC9_26163</name>
</gene>
<dbReference type="PANTHER" id="PTHR10302">
    <property type="entry name" value="SINGLE-STRANDED DNA-BINDING PROTEIN"/>
    <property type="match status" value="1"/>
</dbReference>
<accession>A0A644UN46</accession>
<dbReference type="CDD" id="cd04496">
    <property type="entry name" value="SSB_OBF"/>
    <property type="match status" value="1"/>
</dbReference>
<proteinExistence type="inferred from homology"/>
<dbReference type="InterPro" id="IPR012340">
    <property type="entry name" value="NA-bd_OB-fold"/>
</dbReference>
<dbReference type="GO" id="GO:0009295">
    <property type="term" value="C:nucleoid"/>
    <property type="evidence" value="ECO:0007669"/>
    <property type="project" value="TreeGrafter"/>
</dbReference>
<dbReference type="PROSITE" id="PS50935">
    <property type="entry name" value="SSB"/>
    <property type="match status" value="1"/>
</dbReference>